<dbReference type="NCBIfam" id="TIGR00281">
    <property type="entry name" value="SMC-Scp complex subunit ScpB"/>
    <property type="match status" value="1"/>
</dbReference>
<dbReference type="InterPro" id="IPR036390">
    <property type="entry name" value="WH_DNA-bd_sf"/>
</dbReference>
<keyword evidence="1" id="KW-0963">Cytoplasm</keyword>
<dbReference type="EMBL" id="JAGSHT010000002">
    <property type="protein sequence ID" value="MBZ2194751.1"/>
    <property type="molecule type" value="Genomic_DNA"/>
</dbReference>
<dbReference type="InterPro" id="IPR005234">
    <property type="entry name" value="ScpB_csome_segregation"/>
</dbReference>
<dbReference type="RefSeq" id="WP_308116590.1">
    <property type="nucleotide sequence ID" value="NZ_JAGSHT010000002.1"/>
</dbReference>
<reference evidence="6 7" key="1">
    <citation type="submission" date="2021-04" db="EMBL/GenBank/DDBJ databases">
        <title>Ruania sp. nov., isolated from sandy soil of mangrove forest.</title>
        <authorList>
            <person name="Ge X."/>
            <person name="Huang R."/>
            <person name="Liu W."/>
        </authorList>
    </citation>
    <scope>NUCLEOTIDE SEQUENCE [LARGE SCALE GENOMIC DNA]</scope>
    <source>
        <strain evidence="6 7">N2-46</strain>
    </source>
</reference>
<name>A0ABS7S323_9MICO</name>
<dbReference type="PANTHER" id="PTHR34298:SF2">
    <property type="entry name" value="SEGREGATION AND CONDENSATION PROTEIN B"/>
    <property type="match status" value="1"/>
</dbReference>
<dbReference type="Gene3D" id="1.10.10.10">
    <property type="entry name" value="Winged helix-like DNA-binding domain superfamily/Winged helix DNA-binding domain"/>
    <property type="match status" value="2"/>
</dbReference>
<evidence type="ECO:0000256" key="3">
    <source>
        <dbReference type="ARBA" id="ARBA00022829"/>
    </source>
</evidence>
<sequence length="268" mass="27612">MTESTREPSETSAAPTAAPTGESGPSDRDRTPDGPASGQVAGLQSAEPGEAGDGERSDPQQESPDGEGSAGEPAPPSAASVLDGPGGLHAALEAILMVTETPIAATQLATVLNVPQAEVADALADLVADYTGGSRPRGFELREVAGGWRFYSAPANAAAVDAFVLDGQTARLTQASLETLAVIAYRQPVARGRIAAIRGVNVDSVVRTLLTRGLIEEAGTDSESGAILYQTSSYFLERLGLRSLEDLPPLAPYLPDIDAFDDIDGATR</sequence>
<keyword evidence="3" id="KW-0159">Chromosome partition</keyword>
<gene>
    <name evidence="6" type="primary">scpB</name>
    <name evidence="6" type="ORF">KCQ71_01190</name>
</gene>
<evidence type="ECO:0000256" key="5">
    <source>
        <dbReference type="SAM" id="MobiDB-lite"/>
    </source>
</evidence>
<feature type="region of interest" description="Disordered" evidence="5">
    <location>
        <begin position="1"/>
        <end position="85"/>
    </location>
</feature>
<dbReference type="Pfam" id="PF04079">
    <property type="entry name" value="SMC_ScpB"/>
    <property type="match status" value="1"/>
</dbReference>
<keyword evidence="2" id="KW-0132">Cell division</keyword>
<keyword evidence="7" id="KW-1185">Reference proteome</keyword>
<dbReference type="SUPFAM" id="SSF46785">
    <property type="entry name" value="Winged helix' DNA-binding domain"/>
    <property type="match status" value="2"/>
</dbReference>
<comment type="caution">
    <text evidence="6">The sequence shown here is derived from an EMBL/GenBank/DDBJ whole genome shotgun (WGS) entry which is preliminary data.</text>
</comment>
<feature type="compositionally biased region" description="Low complexity" evidence="5">
    <location>
        <begin position="66"/>
        <end position="80"/>
    </location>
</feature>
<organism evidence="6 7">
    <name type="scientific">Occultella gossypii</name>
    <dbReference type="NCBI Taxonomy" id="2800820"/>
    <lineage>
        <taxon>Bacteria</taxon>
        <taxon>Bacillati</taxon>
        <taxon>Actinomycetota</taxon>
        <taxon>Actinomycetes</taxon>
        <taxon>Micrococcales</taxon>
        <taxon>Ruaniaceae</taxon>
        <taxon>Occultella</taxon>
    </lineage>
</organism>
<accession>A0ABS7S323</accession>
<evidence type="ECO:0000313" key="7">
    <source>
        <dbReference type="Proteomes" id="UP000826651"/>
    </source>
</evidence>
<evidence type="ECO:0000313" key="6">
    <source>
        <dbReference type="EMBL" id="MBZ2194751.1"/>
    </source>
</evidence>
<proteinExistence type="predicted"/>
<keyword evidence="4" id="KW-0131">Cell cycle</keyword>
<evidence type="ECO:0000256" key="1">
    <source>
        <dbReference type="ARBA" id="ARBA00022490"/>
    </source>
</evidence>
<feature type="compositionally biased region" description="Low complexity" evidence="5">
    <location>
        <begin position="10"/>
        <end position="24"/>
    </location>
</feature>
<dbReference type="Proteomes" id="UP000826651">
    <property type="component" value="Unassembled WGS sequence"/>
</dbReference>
<dbReference type="PANTHER" id="PTHR34298">
    <property type="entry name" value="SEGREGATION AND CONDENSATION PROTEIN B"/>
    <property type="match status" value="1"/>
</dbReference>
<evidence type="ECO:0000256" key="4">
    <source>
        <dbReference type="ARBA" id="ARBA00023306"/>
    </source>
</evidence>
<evidence type="ECO:0000256" key="2">
    <source>
        <dbReference type="ARBA" id="ARBA00022618"/>
    </source>
</evidence>
<protein>
    <submittedName>
        <fullName evidence="6">SMC-Scp complex subunit ScpB</fullName>
    </submittedName>
</protein>
<dbReference type="InterPro" id="IPR036388">
    <property type="entry name" value="WH-like_DNA-bd_sf"/>
</dbReference>